<dbReference type="InterPro" id="IPR004869">
    <property type="entry name" value="MMPL_dom"/>
</dbReference>
<sequence>MAKWLYNLGKWSFRRRKTALIGTIAVLVIAIAAGIGMGSNFSGDMSIPGTKSEKAQKMLAEAFGTSSEGGGTITLIYKAPEGETLESESVKQLIQTTEQEVAKDGEVASIASPFDSGSLSPDKRIGYSTVTYKVAADEVTEESIDHVRSAVETVNDKGLQTELGGSVALSELEIGGISEVIGIAVAFLILVLTFGSFVAAGLPILTAVIGLAIGMMLIFVGSHFTAIPSFSLSLASMLGLAVGIDYGLFILSRFRQNLNEGMERAEAAAMANATAGSAVVFAGLTVIIALLGLTVTGIPFLGAMGISAAVTVFAAVIVSLISIPALLGATKKLFLPKAGKIESDTHPNGRQADESNRWGRFVTKYPLPVLIVCVLLLGLVSLPALHIHTGLPNNGTKSTDTTERRGYDLLSEGFGPGFNGPLIIVAKSDSDVVDPAAAIGEATAGLSELPNVSSVTPPQSNASGDTAILTLLPGTDPLDTETSELVKQIRQQADSIHEKTHVELMVTGSTAVDIDISDMLNQALPKFAGLIAGLAFILLAIVFRSILIPIKAVVGYLLTLTATLGFIVFVIQDGNMASLFGIPEAAPVLNFLPVLVAGILFGLAMDYEVFLVSAMREKYSHSKHPKKAILYGLKTNGKVVFAAGLIMVTVFASFIFAEDSIIKSMGLALAVGILFDAFIVRLTLVPAIMALLGKSAWYFPKWLDRILPKIDIEGEAFQHDKRTTSTDQRRIS</sequence>
<evidence type="ECO:0000256" key="4">
    <source>
        <dbReference type="ARBA" id="ARBA00022989"/>
    </source>
</evidence>
<dbReference type="Pfam" id="PF03176">
    <property type="entry name" value="MMPL"/>
    <property type="match status" value="2"/>
</dbReference>
<feature type="transmembrane region" description="Helical" evidence="6">
    <location>
        <begin position="553"/>
        <end position="571"/>
    </location>
</feature>
<feature type="transmembrane region" description="Helical" evidence="6">
    <location>
        <begin position="202"/>
        <end position="224"/>
    </location>
</feature>
<evidence type="ECO:0000313" key="8">
    <source>
        <dbReference type="EMBL" id="MBB6634603.1"/>
    </source>
</evidence>
<evidence type="ECO:0000256" key="5">
    <source>
        <dbReference type="ARBA" id="ARBA00023136"/>
    </source>
</evidence>
<dbReference type="AlphaFoldDB" id="A0A841SQB3"/>
<feature type="transmembrane region" description="Helical" evidence="6">
    <location>
        <begin position="365"/>
        <end position="385"/>
    </location>
</feature>
<feature type="transmembrane region" description="Helical" evidence="6">
    <location>
        <begin position="20"/>
        <end position="38"/>
    </location>
</feature>
<comment type="subcellular location">
    <subcellularLocation>
        <location evidence="1">Cell membrane</location>
        <topology evidence="1">Multi-pass membrane protein</topology>
    </subcellularLocation>
</comment>
<feature type="transmembrane region" description="Helical" evidence="6">
    <location>
        <begin position="669"/>
        <end position="692"/>
    </location>
</feature>
<feature type="transmembrane region" description="Helical" evidence="6">
    <location>
        <begin position="591"/>
        <end position="615"/>
    </location>
</feature>
<dbReference type="InterPro" id="IPR000731">
    <property type="entry name" value="SSD"/>
</dbReference>
<feature type="transmembrane region" description="Helical" evidence="6">
    <location>
        <begin position="527"/>
        <end position="546"/>
    </location>
</feature>
<dbReference type="PANTHER" id="PTHR33406">
    <property type="entry name" value="MEMBRANE PROTEIN MJ1562-RELATED"/>
    <property type="match status" value="1"/>
</dbReference>
<keyword evidence="2" id="KW-1003">Cell membrane</keyword>
<keyword evidence="4 6" id="KW-1133">Transmembrane helix</keyword>
<dbReference type="InterPro" id="IPR050545">
    <property type="entry name" value="Mycobact_MmpL"/>
</dbReference>
<reference evidence="8 9" key="1">
    <citation type="submission" date="2020-08" db="EMBL/GenBank/DDBJ databases">
        <title>Cohnella phylogeny.</title>
        <authorList>
            <person name="Dunlap C."/>
        </authorList>
    </citation>
    <scope>NUCLEOTIDE SEQUENCE [LARGE SCALE GENOMIC DNA]</scope>
    <source>
        <strain evidence="8 9">DSM 25241</strain>
    </source>
</reference>
<name>A0A841SQB3_9BACL</name>
<feature type="transmembrane region" description="Helical" evidence="6">
    <location>
        <begin position="230"/>
        <end position="251"/>
    </location>
</feature>
<proteinExistence type="predicted"/>
<comment type="caution">
    <text evidence="8">The sequence shown here is derived from an EMBL/GenBank/DDBJ whole genome shotgun (WGS) entry which is preliminary data.</text>
</comment>
<dbReference type="EMBL" id="JACJVQ010000007">
    <property type="protein sequence ID" value="MBB6634603.1"/>
    <property type="molecule type" value="Genomic_DNA"/>
</dbReference>
<keyword evidence="5 6" id="KW-0472">Membrane</keyword>
<dbReference type="Gene3D" id="1.20.1640.10">
    <property type="entry name" value="Multidrug efflux transporter AcrB transmembrane domain"/>
    <property type="match status" value="2"/>
</dbReference>
<feature type="domain" description="SSD" evidence="7">
    <location>
        <begin position="216"/>
        <end position="329"/>
    </location>
</feature>
<dbReference type="SUPFAM" id="SSF82866">
    <property type="entry name" value="Multidrug efflux transporter AcrB transmembrane domain"/>
    <property type="match status" value="2"/>
</dbReference>
<keyword evidence="3 6" id="KW-0812">Transmembrane</keyword>
<keyword evidence="9" id="KW-1185">Reference proteome</keyword>
<organism evidence="8 9">
    <name type="scientific">Cohnella thailandensis</name>
    <dbReference type="NCBI Taxonomy" id="557557"/>
    <lineage>
        <taxon>Bacteria</taxon>
        <taxon>Bacillati</taxon>
        <taxon>Bacillota</taxon>
        <taxon>Bacilli</taxon>
        <taxon>Bacillales</taxon>
        <taxon>Paenibacillaceae</taxon>
        <taxon>Cohnella</taxon>
    </lineage>
</organism>
<dbReference type="PROSITE" id="PS50156">
    <property type="entry name" value="SSD"/>
    <property type="match status" value="1"/>
</dbReference>
<evidence type="ECO:0000256" key="2">
    <source>
        <dbReference type="ARBA" id="ARBA00022475"/>
    </source>
</evidence>
<accession>A0A841SQB3</accession>
<feature type="transmembrane region" description="Helical" evidence="6">
    <location>
        <begin position="272"/>
        <end position="294"/>
    </location>
</feature>
<dbReference type="PANTHER" id="PTHR33406:SF13">
    <property type="entry name" value="MEMBRANE PROTEIN YDFJ"/>
    <property type="match status" value="1"/>
</dbReference>
<evidence type="ECO:0000259" key="7">
    <source>
        <dbReference type="PROSITE" id="PS50156"/>
    </source>
</evidence>
<dbReference type="GO" id="GO:0005886">
    <property type="term" value="C:plasma membrane"/>
    <property type="evidence" value="ECO:0007669"/>
    <property type="project" value="UniProtKB-SubCell"/>
</dbReference>
<gene>
    <name evidence="8" type="ORF">H7B67_10825</name>
</gene>
<feature type="transmembrane region" description="Helical" evidence="6">
    <location>
        <begin position="636"/>
        <end position="657"/>
    </location>
</feature>
<evidence type="ECO:0000256" key="6">
    <source>
        <dbReference type="SAM" id="Phobius"/>
    </source>
</evidence>
<evidence type="ECO:0000256" key="1">
    <source>
        <dbReference type="ARBA" id="ARBA00004651"/>
    </source>
</evidence>
<feature type="transmembrane region" description="Helical" evidence="6">
    <location>
        <begin position="174"/>
        <end position="195"/>
    </location>
</feature>
<feature type="transmembrane region" description="Helical" evidence="6">
    <location>
        <begin position="300"/>
        <end position="327"/>
    </location>
</feature>
<dbReference type="Proteomes" id="UP000535838">
    <property type="component" value="Unassembled WGS sequence"/>
</dbReference>
<dbReference type="RefSeq" id="WP_185119838.1">
    <property type="nucleotide sequence ID" value="NZ_JACJVQ010000007.1"/>
</dbReference>
<protein>
    <submittedName>
        <fullName evidence="8">MMPL family transporter</fullName>
    </submittedName>
</protein>
<evidence type="ECO:0000313" key="9">
    <source>
        <dbReference type="Proteomes" id="UP000535838"/>
    </source>
</evidence>
<evidence type="ECO:0000256" key="3">
    <source>
        <dbReference type="ARBA" id="ARBA00022692"/>
    </source>
</evidence>